<dbReference type="Proteomes" id="UP000245699">
    <property type="component" value="Unassembled WGS sequence"/>
</dbReference>
<gene>
    <name evidence="6" type="ORF">BB559_004035</name>
</gene>
<dbReference type="SMART" id="SM00563">
    <property type="entry name" value="PlsC"/>
    <property type="match status" value="1"/>
</dbReference>
<dbReference type="SUPFAM" id="SSF69593">
    <property type="entry name" value="Glycerol-3-phosphate (1)-acyltransferase"/>
    <property type="match status" value="1"/>
</dbReference>
<dbReference type="PANTHER" id="PTHR10983">
    <property type="entry name" value="1-ACYLGLYCEROL-3-PHOSPHATE ACYLTRANSFERASE-RELATED"/>
    <property type="match status" value="1"/>
</dbReference>
<dbReference type="EMBL" id="MBFT01000402">
    <property type="protein sequence ID" value="PVU91658.1"/>
    <property type="molecule type" value="Genomic_DNA"/>
</dbReference>
<dbReference type="OrthoDB" id="189226at2759"/>
<dbReference type="GO" id="GO:0016746">
    <property type="term" value="F:acyltransferase activity"/>
    <property type="evidence" value="ECO:0007669"/>
    <property type="project" value="UniProtKB-KW"/>
</dbReference>
<keyword evidence="2" id="KW-0808">Transferase</keyword>
<accession>A0A2T9YH26</accession>
<dbReference type="AlphaFoldDB" id="A0A2T9YH26"/>
<dbReference type="GO" id="GO:0005783">
    <property type="term" value="C:endoplasmic reticulum"/>
    <property type="evidence" value="ECO:0007669"/>
    <property type="project" value="TreeGrafter"/>
</dbReference>
<reference evidence="6 7" key="1">
    <citation type="journal article" date="2018" name="MBio">
        <title>Comparative Genomics Reveals the Core Gene Toolbox for the Fungus-Insect Symbiosis.</title>
        <authorList>
            <person name="Wang Y."/>
            <person name="Stata M."/>
            <person name="Wang W."/>
            <person name="Stajich J.E."/>
            <person name="White M.M."/>
            <person name="Moncalvo J.M."/>
        </authorList>
    </citation>
    <scope>NUCLEOTIDE SEQUENCE [LARGE SCALE GENOMIC DNA]</scope>
    <source>
        <strain evidence="6 7">AUS-77-4</strain>
    </source>
</reference>
<feature type="transmembrane region" description="Helical" evidence="4">
    <location>
        <begin position="297"/>
        <end position="318"/>
    </location>
</feature>
<organism evidence="6 7">
    <name type="scientific">Furculomyces boomerangus</name>
    <dbReference type="NCBI Taxonomy" id="61424"/>
    <lineage>
        <taxon>Eukaryota</taxon>
        <taxon>Fungi</taxon>
        <taxon>Fungi incertae sedis</taxon>
        <taxon>Zoopagomycota</taxon>
        <taxon>Kickxellomycotina</taxon>
        <taxon>Harpellomycetes</taxon>
        <taxon>Harpellales</taxon>
        <taxon>Harpellaceae</taxon>
        <taxon>Furculomyces</taxon>
    </lineage>
</organism>
<evidence type="ECO:0000313" key="7">
    <source>
        <dbReference type="Proteomes" id="UP000245699"/>
    </source>
</evidence>
<dbReference type="Pfam" id="PF16076">
    <property type="entry name" value="Acyltransf_C"/>
    <property type="match status" value="1"/>
</dbReference>
<dbReference type="GO" id="GO:0036149">
    <property type="term" value="P:phosphatidylinositol acyl-chain remodeling"/>
    <property type="evidence" value="ECO:0007669"/>
    <property type="project" value="TreeGrafter"/>
</dbReference>
<keyword evidence="4" id="KW-1133">Transmembrane helix</keyword>
<evidence type="ECO:0000259" key="5">
    <source>
        <dbReference type="SMART" id="SM00563"/>
    </source>
</evidence>
<feature type="domain" description="Phospholipid/glycerol acyltransferase" evidence="5">
    <location>
        <begin position="67"/>
        <end position="189"/>
    </location>
</feature>
<dbReference type="STRING" id="61424.A0A2T9YH26"/>
<comment type="caution">
    <text evidence="6">The sequence shown here is derived from an EMBL/GenBank/DDBJ whole genome shotgun (WGS) entry which is preliminary data.</text>
</comment>
<dbReference type="Pfam" id="PF01553">
    <property type="entry name" value="Acyltransferase"/>
    <property type="match status" value="1"/>
</dbReference>
<dbReference type="CDD" id="cd07990">
    <property type="entry name" value="LPLAT_LCLAT1-like"/>
    <property type="match status" value="1"/>
</dbReference>
<evidence type="ECO:0000313" key="6">
    <source>
        <dbReference type="EMBL" id="PVU91658.1"/>
    </source>
</evidence>
<evidence type="ECO:0000256" key="3">
    <source>
        <dbReference type="ARBA" id="ARBA00023315"/>
    </source>
</evidence>
<protein>
    <recommendedName>
        <fullName evidence="5">Phospholipid/glycerol acyltransferase domain-containing protein</fullName>
    </recommendedName>
</protein>
<sequence>MAVSMRANRRFNIQIERWFCTVLGFILAISAPSELVISCDDSITEGGVGSEKVFNKTAKIFPSDDSFIIIANHQVYTDWVYSWIIAKLQNLDGNIKITLKASLKNIPVFGWGMRFFEFIFLERSWDLDKSVLDKGLKKIIRSEYPTALLLFPEGTTFTNRTKTKSVEFSEKMGLPHPNHLLIPRSTGMYHILQQLRGNVTYLYDFTIGYTGVRPDEFAEDKYTLTNIFYHGEYPHQTHVNIRRFKLDDIPTEESQFTIWLQEKFHEKDELLANFYKNGTFHQQPNNTLQHFTIKNEIGTSILQMMQIWILPILIYLLFSIF</sequence>
<keyword evidence="3" id="KW-0012">Acyltransferase</keyword>
<keyword evidence="4" id="KW-0812">Transmembrane</keyword>
<evidence type="ECO:0000256" key="1">
    <source>
        <dbReference type="ARBA" id="ARBA00008655"/>
    </source>
</evidence>
<keyword evidence="4" id="KW-0472">Membrane</keyword>
<dbReference type="InterPro" id="IPR032098">
    <property type="entry name" value="Acyltransf_C"/>
</dbReference>
<name>A0A2T9YH26_9FUNG</name>
<comment type="similarity">
    <text evidence="1">Belongs to the 1-acyl-sn-glycerol-3-phosphate acyltransferase family.</text>
</comment>
<keyword evidence="7" id="KW-1185">Reference proteome</keyword>
<dbReference type="InterPro" id="IPR002123">
    <property type="entry name" value="Plipid/glycerol_acylTrfase"/>
</dbReference>
<dbReference type="PANTHER" id="PTHR10983:SF16">
    <property type="entry name" value="LYSOCARDIOLIPIN ACYLTRANSFERASE 1"/>
    <property type="match status" value="1"/>
</dbReference>
<evidence type="ECO:0000256" key="4">
    <source>
        <dbReference type="SAM" id="Phobius"/>
    </source>
</evidence>
<proteinExistence type="inferred from homology"/>
<evidence type="ECO:0000256" key="2">
    <source>
        <dbReference type="ARBA" id="ARBA00022679"/>
    </source>
</evidence>